<organism evidence="1 2">
    <name type="scientific">Candidatus Nomurabacteria bacterium RIFCSPHIGHO2_01_FULL_39_9</name>
    <dbReference type="NCBI Taxonomy" id="1801735"/>
    <lineage>
        <taxon>Bacteria</taxon>
        <taxon>Candidatus Nomuraibacteriota</taxon>
    </lineage>
</organism>
<evidence type="ECO:0008006" key="3">
    <source>
        <dbReference type="Google" id="ProtNLM"/>
    </source>
</evidence>
<name>A0A1F6UWH5_9BACT</name>
<dbReference type="Proteomes" id="UP000182253">
    <property type="component" value="Unassembled WGS sequence"/>
</dbReference>
<accession>A0A1F6UWH5</accession>
<dbReference type="SUPFAM" id="SSF143034">
    <property type="entry name" value="L35p-like"/>
    <property type="match status" value="1"/>
</dbReference>
<protein>
    <recommendedName>
        <fullName evidence="3">50S ribosomal protein L35</fullName>
    </recommendedName>
</protein>
<proteinExistence type="predicted"/>
<dbReference type="InterPro" id="IPR018265">
    <property type="entry name" value="Ribosomal_bL35_CS"/>
</dbReference>
<dbReference type="PROSITE" id="PS00936">
    <property type="entry name" value="RIBOSOMAL_L35"/>
    <property type="match status" value="1"/>
</dbReference>
<dbReference type="EMBL" id="MFTL01000010">
    <property type="protein sequence ID" value="OGI61741.1"/>
    <property type="molecule type" value="Genomic_DNA"/>
</dbReference>
<sequence>MTKTNKSLRKRIKITKTGKVLSRKAGHGHFNAKAKRTNQLKKKQSTRLVGYTKKEFKRLIPNY</sequence>
<dbReference type="GO" id="GO:0006412">
    <property type="term" value="P:translation"/>
    <property type="evidence" value="ECO:0007669"/>
    <property type="project" value="InterPro"/>
</dbReference>
<dbReference type="InterPro" id="IPR037229">
    <property type="entry name" value="Ribosomal_bL35_sf"/>
</dbReference>
<gene>
    <name evidence="1" type="ORF">A2645_01245</name>
</gene>
<comment type="caution">
    <text evidence="1">The sequence shown here is derived from an EMBL/GenBank/DDBJ whole genome shotgun (WGS) entry which is preliminary data.</text>
</comment>
<evidence type="ECO:0000313" key="1">
    <source>
        <dbReference type="EMBL" id="OGI61741.1"/>
    </source>
</evidence>
<dbReference type="Gene3D" id="4.10.410.60">
    <property type="match status" value="1"/>
</dbReference>
<dbReference type="GO" id="GO:0003735">
    <property type="term" value="F:structural constituent of ribosome"/>
    <property type="evidence" value="ECO:0007669"/>
    <property type="project" value="InterPro"/>
</dbReference>
<reference evidence="1 2" key="1">
    <citation type="journal article" date="2016" name="Nat. Commun.">
        <title>Thousands of microbial genomes shed light on interconnected biogeochemical processes in an aquifer system.</title>
        <authorList>
            <person name="Anantharaman K."/>
            <person name="Brown C.T."/>
            <person name="Hug L.A."/>
            <person name="Sharon I."/>
            <person name="Castelle C.J."/>
            <person name="Probst A.J."/>
            <person name="Thomas B.C."/>
            <person name="Singh A."/>
            <person name="Wilkins M.J."/>
            <person name="Karaoz U."/>
            <person name="Brodie E.L."/>
            <person name="Williams K.H."/>
            <person name="Hubbard S.S."/>
            <person name="Banfield J.F."/>
        </authorList>
    </citation>
    <scope>NUCLEOTIDE SEQUENCE [LARGE SCALE GENOMIC DNA]</scope>
</reference>
<evidence type="ECO:0000313" key="2">
    <source>
        <dbReference type="Proteomes" id="UP000182253"/>
    </source>
</evidence>
<dbReference type="GO" id="GO:0005840">
    <property type="term" value="C:ribosome"/>
    <property type="evidence" value="ECO:0007669"/>
    <property type="project" value="InterPro"/>
</dbReference>
<dbReference type="AlphaFoldDB" id="A0A1F6UWH5"/>